<name>A0ABZ0VP06_9HYPH</name>
<dbReference type="Proteomes" id="UP001322481">
    <property type="component" value="Chromosome"/>
</dbReference>
<sequence>MTAAGAEEVFGEKRSGLDETRPELEKALELAHEGDVFVVTKVDRLARSAARLHQIVKDARQEGCGFQGAG</sequence>
<proteinExistence type="predicted"/>
<evidence type="ECO:0000256" key="1">
    <source>
        <dbReference type="ARBA" id="ARBA00022908"/>
    </source>
</evidence>
<dbReference type="InterPro" id="IPR036162">
    <property type="entry name" value="Resolvase-like_N_sf"/>
</dbReference>
<keyword evidence="1" id="KW-0229">DNA integration</keyword>
<keyword evidence="2" id="KW-0238">DNA-binding</keyword>
<dbReference type="Pfam" id="PF00239">
    <property type="entry name" value="Resolvase"/>
    <property type="match status" value="1"/>
</dbReference>
<dbReference type="RefSeq" id="WP_322419298.1">
    <property type="nucleotide sequence ID" value="NZ_CP139858.1"/>
</dbReference>
<dbReference type="PROSITE" id="PS00398">
    <property type="entry name" value="RECOMBINASES_2"/>
    <property type="match status" value="1"/>
</dbReference>
<protein>
    <submittedName>
        <fullName evidence="5">Recombinase family protein</fullName>
    </submittedName>
</protein>
<evidence type="ECO:0000256" key="2">
    <source>
        <dbReference type="ARBA" id="ARBA00023125"/>
    </source>
</evidence>
<dbReference type="InterPro" id="IPR006119">
    <property type="entry name" value="Resolv_N"/>
</dbReference>
<evidence type="ECO:0000259" key="4">
    <source>
        <dbReference type="PROSITE" id="PS51736"/>
    </source>
</evidence>
<evidence type="ECO:0000313" key="5">
    <source>
        <dbReference type="EMBL" id="WQB99202.1"/>
    </source>
</evidence>
<dbReference type="InterPro" id="IPR006118">
    <property type="entry name" value="Recombinase_CS"/>
</dbReference>
<organism evidence="5 6">
    <name type="scientific">Mesorhizobium huakuii</name>
    <dbReference type="NCBI Taxonomy" id="28104"/>
    <lineage>
        <taxon>Bacteria</taxon>
        <taxon>Pseudomonadati</taxon>
        <taxon>Pseudomonadota</taxon>
        <taxon>Alphaproteobacteria</taxon>
        <taxon>Hyphomicrobiales</taxon>
        <taxon>Phyllobacteriaceae</taxon>
        <taxon>Mesorhizobium</taxon>
    </lineage>
</organism>
<dbReference type="PROSITE" id="PS51736">
    <property type="entry name" value="RECOMBINASES_3"/>
    <property type="match status" value="1"/>
</dbReference>
<evidence type="ECO:0000313" key="6">
    <source>
        <dbReference type="Proteomes" id="UP001322481"/>
    </source>
</evidence>
<gene>
    <name evidence="5" type="ORF">U0R22_003376</name>
</gene>
<reference evidence="5 6" key="1">
    <citation type="submission" date="2023-11" db="EMBL/GenBank/DDBJ databases">
        <authorList>
            <person name="Panchal A.K."/>
            <person name="Meaney J.S."/>
            <person name="Karas B.J."/>
            <person name="diCenzo G.C."/>
        </authorList>
    </citation>
    <scope>NUCLEOTIDE SEQUENCE [LARGE SCALE GENOMIC DNA]</scope>
    <source>
        <strain evidence="5 6">NZP2235</strain>
    </source>
</reference>
<dbReference type="EMBL" id="CP139858">
    <property type="protein sequence ID" value="WQB99202.1"/>
    <property type="molecule type" value="Genomic_DNA"/>
</dbReference>
<accession>A0ABZ0VP06</accession>
<keyword evidence="6" id="KW-1185">Reference proteome</keyword>
<evidence type="ECO:0000256" key="3">
    <source>
        <dbReference type="ARBA" id="ARBA00023172"/>
    </source>
</evidence>
<keyword evidence="3" id="KW-0233">DNA recombination</keyword>
<dbReference type="Gene3D" id="3.40.50.1390">
    <property type="entry name" value="Resolvase, N-terminal catalytic domain"/>
    <property type="match status" value="1"/>
</dbReference>
<dbReference type="SUPFAM" id="SSF53041">
    <property type="entry name" value="Resolvase-like"/>
    <property type="match status" value="1"/>
</dbReference>
<feature type="domain" description="Resolvase/invertase-type recombinase catalytic" evidence="4">
    <location>
        <begin position="1"/>
        <end position="70"/>
    </location>
</feature>